<dbReference type="PROSITE" id="PS50206">
    <property type="entry name" value="RHODANESE_3"/>
    <property type="match status" value="1"/>
</dbReference>
<dbReference type="RefSeq" id="XP_068355100.1">
    <property type="nucleotide sequence ID" value="XM_068507698.1"/>
</dbReference>
<protein>
    <recommendedName>
        <fullName evidence="1">Rhodanese domain-containing protein</fullName>
    </recommendedName>
</protein>
<dbReference type="GO" id="GO:0000086">
    <property type="term" value="P:G2/M transition of mitotic cell cycle"/>
    <property type="evidence" value="ECO:0007669"/>
    <property type="project" value="TreeGrafter"/>
</dbReference>
<comment type="caution">
    <text evidence="2">The sequence shown here is derived from an EMBL/GenBank/DDBJ whole genome shotgun (WGS) entry which is preliminary data.</text>
</comment>
<feature type="domain" description="Rhodanese" evidence="1">
    <location>
        <begin position="103"/>
        <end position="243"/>
    </location>
</feature>
<dbReference type="PANTHER" id="PTHR10828">
    <property type="entry name" value="M-PHASE INDUCER PHOSPHATASE DUAL SPECIFICITY PHOSPHATASE CDC25"/>
    <property type="match status" value="1"/>
</dbReference>
<dbReference type="EMBL" id="MLAK01000887">
    <property type="protein sequence ID" value="OHT01964.1"/>
    <property type="molecule type" value="Genomic_DNA"/>
</dbReference>
<dbReference type="SUPFAM" id="SSF52821">
    <property type="entry name" value="Rhodanese/Cell cycle control phosphatase"/>
    <property type="match status" value="1"/>
</dbReference>
<dbReference type="SMART" id="SM00450">
    <property type="entry name" value="RHOD"/>
    <property type="match status" value="1"/>
</dbReference>
<evidence type="ECO:0000313" key="2">
    <source>
        <dbReference type="EMBL" id="OHT01964.1"/>
    </source>
</evidence>
<dbReference type="GeneID" id="94842402"/>
<dbReference type="InterPro" id="IPR036873">
    <property type="entry name" value="Rhodanese-like_dom_sf"/>
</dbReference>
<reference evidence="2" key="1">
    <citation type="submission" date="2016-10" db="EMBL/GenBank/DDBJ databases">
        <authorList>
            <person name="Benchimol M."/>
            <person name="Almeida L.G."/>
            <person name="Vasconcelos A.T."/>
            <person name="Perreira-Neves A."/>
            <person name="Rosa I.A."/>
            <person name="Tasca T."/>
            <person name="Bogo M.R."/>
            <person name="de Souza W."/>
        </authorList>
    </citation>
    <scope>NUCLEOTIDE SEQUENCE [LARGE SCALE GENOMIC DNA]</scope>
    <source>
        <strain evidence="2">K</strain>
    </source>
</reference>
<dbReference type="VEuPathDB" id="TrichDB:TRFO_31034"/>
<name>A0A1J4JWQ3_9EUKA</name>
<dbReference type="GO" id="GO:0005737">
    <property type="term" value="C:cytoplasm"/>
    <property type="evidence" value="ECO:0007669"/>
    <property type="project" value="TreeGrafter"/>
</dbReference>
<dbReference type="Proteomes" id="UP000179807">
    <property type="component" value="Unassembled WGS sequence"/>
</dbReference>
<dbReference type="InterPro" id="IPR001763">
    <property type="entry name" value="Rhodanese-like_dom"/>
</dbReference>
<dbReference type="OrthoDB" id="26523at2759"/>
<dbReference type="Gene3D" id="3.40.250.10">
    <property type="entry name" value="Rhodanese-like domain"/>
    <property type="match status" value="1"/>
</dbReference>
<evidence type="ECO:0000259" key="1">
    <source>
        <dbReference type="PROSITE" id="PS50206"/>
    </source>
</evidence>
<sequence length="291" mass="34389">MNFYIPQCQQINRSDTYPLIHVSNEIDSFNISINHQTRISHSQEINLNNSENIFFDIPRPPAFIFDSTEDNTKIGFHVMHSQNTTIPRITVDEFISIYGNPGKIEQLFIIDCRFQEEYDAGHIYGAYHVNNELFQQFFSNEMVNTLNKRSPENKNYNESGNTLNNSCFVDNRIIQSTQKPLKDIKILIIFHCEFSHQRGPELASIFRKIDRKVNSYPNLFYPDVYVLDGGIANVYYKEPNLILNHYLKMEHIDASLIRRRKSERKKFVNHCHNHLKQTLKENMLQFSFNWE</sequence>
<evidence type="ECO:0000313" key="3">
    <source>
        <dbReference type="Proteomes" id="UP000179807"/>
    </source>
</evidence>
<dbReference type="GO" id="GO:0010971">
    <property type="term" value="P:positive regulation of G2/M transition of mitotic cell cycle"/>
    <property type="evidence" value="ECO:0007669"/>
    <property type="project" value="TreeGrafter"/>
</dbReference>
<dbReference type="GO" id="GO:0110032">
    <property type="term" value="P:positive regulation of G2/MI transition of meiotic cell cycle"/>
    <property type="evidence" value="ECO:0007669"/>
    <property type="project" value="TreeGrafter"/>
</dbReference>
<proteinExistence type="predicted"/>
<gene>
    <name evidence="2" type="ORF">TRFO_31034</name>
</gene>
<accession>A0A1J4JWQ3</accession>
<keyword evidence="3" id="KW-1185">Reference proteome</keyword>
<organism evidence="2 3">
    <name type="scientific">Tritrichomonas foetus</name>
    <dbReference type="NCBI Taxonomy" id="1144522"/>
    <lineage>
        <taxon>Eukaryota</taxon>
        <taxon>Metamonada</taxon>
        <taxon>Parabasalia</taxon>
        <taxon>Tritrichomonadida</taxon>
        <taxon>Tritrichomonadidae</taxon>
        <taxon>Tritrichomonas</taxon>
    </lineage>
</organism>
<dbReference type="Pfam" id="PF00581">
    <property type="entry name" value="Rhodanese"/>
    <property type="match status" value="1"/>
</dbReference>
<dbReference type="GO" id="GO:0004725">
    <property type="term" value="F:protein tyrosine phosphatase activity"/>
    <property type="evidence" value="ECO:0007669"/>
    <property type="project" value="TreeGrafter"/>
</dbReference>
<dbReference type="AlphaFoldDB" id="A0A1J4JWQ3"/>
<dbReference type="PANTHER" id="PTHR10828:SF17">
    <property type="entry name" value="PROTEIN-TYROSINE-PHOSPHATASE"/>
    <property type="match status" value="1"/>
</dbReference>
<dbReference type="GO" id="GO:0005634">
    <property type="term" value="C:nucleus"/>
    <property type="evidence" value="ECO:0007669"/>
    <property type="project" value="TreeGrafter"/>
</dbReference>